<reference evidence="2" key="1">
    <citation type="submission" date="2021-01" db="EMBL/GenBank/DDBJ databases">
        <authorList>
            <person name="Corre E."/>
            <person name="Pelletier E."/>
            <person name="Niang G."/>
            <person name="Scheremetjew M."/>
            <person name="Finn R."/>
            <person name="Kale V."/>
            <person name="Holt S."/>
            <person name="Cochrane G."/>
            <person name="Meng A."/>
            <person name="Brown T."/>
            <person name="Cohen L."/>
        </authorList>
    </citation>
    <scope>NUCLEOTIDE SEQUENCE</scope>
    <source>
        <strain evidence="2">GSBS06</strain>
    </source>
</reference>
<dbReference type="AlphaFoldDB" id="A0A7S3LS29"/>
<evidence type="ECO:0000313" key="2">
    <source>
        <dbReference type="EMBL" id="CAE0436384.1"/>
    </source>
</evidence>
<feature type="transmembrane region" description="Helical" evidence="1">
    <location>
        <begin position="343"/>
        <end position="361"/>
    </location>
</feature>
<feature type="transmembrane region" description="Helical" evidence="1">
    <location>
        <begin position="171"/>
        <end position="190"/>
    </location>
</feature>
<accession>A0A7S3LS29</accession>
<gene>
    <name evidence="2" type="ORF">ASTO00021_LOCUS6646</name>
</gene>
<name>A0A7S3LS29_9STRA</name>
<feature type="transmembrane region" description="Helical" evidence="1">
    <location>
        <begin position="20"/>
        <end position="43"/>
    </location>
</feature>
<feature type="transmembrane region" description="Helical" evidence="1">
    <location>
        <begin position="458"/>
        <end position="478"/>
    </location>
</feature>
<feature type="transmembrane region" description="Helical" evidence="1">
    <location>
        <begin position="485"/>
        <end position="505"/>
    </location>
</feature>
<protein>
    <submittedName>
        <fullName evidence="2">Uncharacterized protein</fullName>
    </submittedName>
</protein>
<dbReference type="EMBL" id="HBIN01008935">
    <property type="protein sequence ID" value="CAE0436384.1"/>
    <property type="molecule type" value="Transcribed_RNA"/>
</dbReference>
<keyword evidence="1" id="KW-0472">Membrane</keyword>
<sequence>MAGFAEQLQYLRLRPGDANGFVQLFFDNLGTVLALIAGLKLVLTGFFSSGLMNEVDNGAFPGTVAPAVFDTINDVIFGRALPGLGVTMVFGNIYYSWMGVRLAAKEGRDDVTALPYGVNTPAAFAFVFSIIGPVVGDVGCDFQFDLPLVNQSDADAFAACWKGAIEKGWQVGVVSNLLVGIISVLLGLFGDFVIRFTPTATLLTSLAGIGIAFLGLSQATLIFANPVVGILPLYLVVIGYFADINFAGPVPISLAIILVSIILGAADDVVNKDALSAAAEDVAAYGLSFAGDALGDWSEVSIYIGTIFPVALAAAAGTLMNVISAKKAGDSYPLKETMISDGFGTMIGAFFGTPFGTSVYIGHPAYKRFGAGIGYSLINCVVFFFFAIFGIFAVAAALVPPQGTAPLLIYVGFMICKEALEEMPNRQYPTFIIGILPALSDFASTLIGTGIPNIGLQALAKSSILLALVQSTIWWYIIERHLAQATAWTLAAAILAGLGVIHQPAASGENFNKQQVLIQDFSDPANSLFQTEQWRFMVGYLLVIVPLAILAALQKYTDKVDPPREPYVPTYEKDENVVVSHAGIDASDADIALKEASL</sequence>
<keyword evidence="1" id="KW-0812">Transmembrane</keyword>
<feature type="transmembrane region" description="Helical" evidence="1">
    <location>
        <begin position="196"/>
        <end position="216"/>
    </location>
</feature>
<feature type="transmembrane region" description="Helical" evidence="1">
    <location>
        <begin position="302"/>
        <end position="323"/>
    </location>
</feature>
<evidence type="ECO:0000256" key="1">
    <source>
        <dbReference type="SAM" id="Phobius"/>
    </source>
</evidence>
<keyword evidence="1" id="KW-1133">Transmembrane helix</keyword>
<feature type="transmembrane region" description="Helical" evidence="1">
    <location>
        <begin position="373"/>
        <end position="397"/>
    </location>
</feature>
<dbReference type="PANTHER" id="PTHR31610">
    <property type="entry name" value="SLR0360 PROTEIN"/>
    <property type="match status" value="1"/>
</dbReference>
<feature type="transmembrane region" description="Helical" evidence="1">
    <location>
        <begin position="534"/>
        <end position="553"/>
    </location>
</feature>
<dbReference type="PANTHER" id="PTHR31610:SF0">
    <property type="entry name" value="SLC26A_SULP TRANSPORTER DOMAIN-CONTAINING PROTEIN"/>
    <property type="match status" value="1"/>
</dbReference>
<feature type="transmembrane region" description="Helical" evidence="1">
    <location>
        <begin position="248"/>
        <end position="266"/>
    </location>
</feature>
<organism evidence="2">
    <name type="scientific">Aplanochytrium stocchinoi</name>
    <dbReference type="NCBI Taxonomy" id="215587"/>
    <lineage>
        <taxon>Eukaryota</taxon>
        <taxon>Sar</taxon>
        <taxon>Stramenopiles</taxon>
        <taxon>Bigyra</taxon>
        <taxon>Labyrinthulomycetes</taxon>
        <taxon>Thraustochytrida</taxon>
        <taxon>Thraustochytriidae</taxon>
        <taxon>Aplanochytrium</taxon>
    </lineage>
</organism>
<proteinExistence type="predicted"/>